<dbReference type="EMBL" id="JXMS01000007">
    <property type="protein sequence ID" value="OBQ54495.1"/>
    <property type="molecule type" value="Genomic_DNA"/>
</dbReference>
<dbReference type="SMART" id="SM00855">
    <property type="entry name" value="PGAM"/>
    <property type="match status" value="1"/>
</dbReference>
<evidence type="ECO:0000256" key="3">
    <source>
        <dbReference type="PIRSR" id="PIRSR613078-2"/>
    </source>
</evidence>
<proteinExistence type="predicted"/>
<accession>A0A1B7XG82</accession>
<evidence type="ECO:0000256" key="1">
    <source>
        <dbReference type="ARBA" id="ARBA00022741"/>
    </source>
</evidence>
<dbReference type="InterPro" id="IPR013079">
    <property type="entry name" value="6Phosfructo_kin"/>
</dbReference>
<dbReference type="Gene3D" id="3.40.50.1240">
    <property type="entry name" value="Phosphoglycerate mutase-like"/>
    <property type="match status" value="1"/>
</dbReference>
<dbReference type="Proteomes" id="UP000091979">
    <property type="component" value="Unassembled WGS sequence"/>
</dbReference>
<sequence>MHKLYIGMVGLPARGKTTVAAKILDGLSKEGIRTAIFNNGDIRREQLGVKSSEPEFYCPTNQAGRAAREGIAVTNMNRATEFLQNGGNVAILDATNVSRHRRLTIERMAIYPILWIECVNNDEELVDASILRKTKLPEFSKLSEKDACMSFKERIKYYEHIYSPLLDEKMWVVVDSLHNLILNENVPSGVPFYANIRDILVSDWVRNLYLARHGQTEYNVMDRIGGDSSLTELGHRQASCLGEYLKNYDINYVFTSKKRRSKQTAQYVVDQMENCTVIPLPEFDEINAGVCEDMMYSEIKEKYPEIARDRSYDKYGYIYPEGEGYVTLKERVDRGLKKALFLSGNAERVLIVGHQAINRMILSHFLFRRQEDVPYILVPQNSLFHIISTQQKKLFELVKFMDADLGH</sequence>
<dbReference type="PANTHER" id="PTHR10606:SF44">
    <property type="entry name" value="6-PHOSPHOFRUCTO 2-KINASE_FRUCTOSE 2,6-BISPHOSPHATASE LONG FORM"/>
    <property type="match status" value="1"/>
</dbReference>
<gene>
    <name evidence="5" type="ORF">SP90_05410</name>
</gene>
<dbReference type="Pfam" id="PF01591">
    <property type="entry name" value="6PF2K"/>
    <property type="match status" value="1"/>
</dbReference>
<feature type="binding site" evidence="3">
    <location>
        <begin position="212"/>
        <end position="219"/>
    </location>
    <ligand>
        <name>substrate</name>
    </ligand>
</feature>
<dbReference type="GO" id="GO:0005829">
    <property type="term" value="C:cytosol"/>
    <property type="evidence" value="ECO:0007669"/>
    <property type="project" value="TreeGrafter"/>
</dbReference>
<dbReference type="GO" id="GO:0006000">
    <property type="term" value="P:fructose metabolic process"/>
    <property type="evidence" value="ECO:0007669"/>
    <property type="project" value="InterPro"/>
</dbReference>
<dbReference type="Gene3D" id="3.40.50.300">
    <property type="entry name" value="P-loop containing nucleotide triphosphate hydrolases"/>
    <property type="match status" value="1"/>
</dbReference>
<dbReference type="CDD" id="cd07067">
    <property type="entry name" value="HP_PGM_like"/>
    <property type="match status" value="1"/>
</dbReference>
<dbReference type="GO" id="GO:0005524">
    <property type="term" value="F:ATP binding"/>
    <property type="evidence" value="ECO:0007669"/>
    <property type="project" value="UniProtKB-KW"/>
</dbReference>
<dbReference type="InterPro" id="IPR029033">
    <property type="entry name" value="His_PPase_superfam"/>
</dbReference>
<dbReference type="InterPro" id="IPR001345">
    <property type="entry name" value="PG/BPGM_mutase_AS"/>
</dbReference>
<keyword evidence="2" id="KW-0067">ATP-binding</keyword>
<evidence type="ECO:0000259" key="4">
    <source>
        <dbReference type="Pfam" id="PF01591"/>
    </source>
</evidence>
<dbReference type="GO" id="GO:0006003">
    <property type="term" value="P:fructose 2,6-bisphosphate metabolic process"/>
    <property type="evidence" value="ECO:0007669"/>
    <property type="project" value="InterPro"/>
</dbReference>
<dbReference type="SUPFAM" id="SSF52540">
    <property type="entry name" value="P-loop containing nucleoside triphosphate hydrolases"/>
    <property type="match status" value="1"/>
</dbReference>
<evidence type="ECO:0000313" key="5">
    <source>
        <dbReference type="EMBL" id="OBQ54495.1"/>
    </source>
</evidence>
<keyword evidence="6" id="KW-1185">Reference proteome</keyword>
<dbReference type="AlphaFoldDB" id="A0A1B7XG82"/>
<dbReference type="GO" id="GO:0003873">
    <property type="term" value="F:6-phosphofructo-2-kinase activity"/>
    <property type="evidence" value="ECO:0007669"/>
    <property type="project" value="InterPro"/>
</dbReference>
<keyword evidence="1" id="KW-0547">Nucleotide-binding</keyword>
<dbReference type="PATRIC" id="fig|1560234.3.peg.3053"/>
<dbReference type="STRING" id="1560234.SP90_05410"/>
<dbReference type="PROSITE" id="PS00175">
    <property type="entry name" value="PG_MUTASE"/>
    <property type="match status" value="1"/>
</dbReference>
<dbReference type="RefSeq" id="WP_066853377.1">
    <property type="nucleotide sequence ID" value="NZ_JXMS01000007.1"/>
</dbReference>
<protein>
    <submittedName>
        <fullName evidence="5">6-phosphofructokinase</fullName>
    </submittedName>
</protein>
<organism evidence="5 6">
    <name type="scientific">Halodesulfovibrio spirochaetisodalis</name>
    <dbReference type="NCBI Taxonomy" id="1560234"/>
    <lineage>
        <taxon>Bacteria</taxon>
        <taxon>Pseudomonadati</taxon>
        <taxon>Thermodesulfobacteriota</taxon>
        <taxon>Desulfovibrionia</taxon>
        <taxon>Desulfovibrionales</taxon>
        <taxon>Desulfovibrionaceae</taxon>
        <taxon>Halodesulfovibrio</taxon>
    </lineage>
</organism>
<evidence type="ECO:0000256" key="2">
    <source>
        <dbReference type="ARBA" id="ARBA00022840"/>
    </source>
</evidence>
<keyword evidence="5" id="KW-0418">Kinase</keyword>
<dbReference type="Pfam" id="PF00300">
    <property type="entry name" value="His_Phos_1"/>
    <property type="match status" value="1"/>
</dbReference>
<feature type="binding site" evidence="3">
    <location>
        <position position="260"/>
    </location>
    <ligand>
        <name>substrate</name>
    </ligand>
</feature>
<name>A0A1B7XG82_9BACT</name>
<comment type="caution">
    <text evidence="5">The sequence shown here is derived from an EMBL/GenBank/DDBJ whole genome shotgun (WGS) entry which is preliminary data.</text>
</comment>
<dbReference type="InterPro" id="IPR003094">
    <property type="entry name" value="6Pfruct_kin"/>
</dbReference>
<keyword evidence="5" id="KW-0808">Transferase</keyword>
<evidence type="ECO:0000313" key="6">
    <source>
        <dbReference type="Proteomes" id="UP000091979"/>
    </source>
</evidence>
<dbReference type="OrthoDB" id="4697614at2"/>
<dbReference type="PIRSF" id="PIRSF000709">
    <property type="entry name" value="6PFK_2-Ptase"/>
    <property type="match status" value="1"/>
</dbReference>
<dbReference type="SUPFAM" id="SSF53254">
    <property type="entry name" value="Phosphoglycerate mutase-like"/>
    <property type="match status" value="1"/>
</dbReference>
<dbReference type="InterPro" id="IPR027417">
    <property type="entry name" value="P-loop_NTPase"/>
</dbReference>
<reference evidence="5 6" key="1">
    <citation type="submission" date="2015-01" db="EMBL/GenBank/DDBJ databases">
        <title>Desulfovibrio sp. JC271 draft genome sequence.</title>
        <authorList>
            <person name="Shivani Y."/>
            <person name="Subhash Y."/>
            <person name="Sasikala C."/>
            <person name="Ramana C.V."/>
        </authorList>
    </citation>
    <scope>NUCLEOTIDE SEQUENCE [LARGE SCALE GENOMIC DNA]</scope>
    <source>
        <strain evidence="5 6">JC271</strain>
    </source>
</reference>
<dbReference type="PRINTS" id="PR00991">
    <property type="entry name" value="6PFRUCTKNASE"/>
</dbReference>
<feature type="domain" description="6-phosphofructo-2-kinase" evidence="4">
    <location>
        <begin position="3"/>
        <end position="169"/>
    </location>
</feature>
<dbReference type="PANTHER" id="PTHR10606">
    <property type="entry name" value="6-PHOSPHOFRUCTO-2-KINASE/FRUCTOSE-2,6-BISPHOSPHATASE"/>
    <property type="match status" value="1"/>
</dbReference>
<dbReference type="GO" id="GO:0004331">
    <property type="term" value="F:fructose-2,6-bisphosphate 2-phosphatase activity"/>
    <property type="evidence" value="ECO:0007669"/>
    <property type="project" value="TreeGrafter"/>
</dbReference>
<dbReference type="InterPro" id="IPR013078">
    <property type="entry name" value="His_Pase_superF_clade-1"/>
</dbReference>